<gene>
    <name evidence="2" type="ORF">IU470_30490</name>
</gene>
<dbReference type="InterPro" id="IPR049244">
    <property type="entry name" value="DUF6879"/>
</dbReference>
<evidence type="ECO:0000313" key="2">
    <source>
        <dbReference type="EMBL" id="MBF6229406.1"/>
    </source>
</evidence>
<feature type="domain" description="DUF6879" evidence="1">
    <location>
        <begin position="10"/>
        <end position="175"/>
    </location>
</feature>
<dbReference type="RefSeq" id="WP_195036252.1">
    <property type="nucleotide sequence ID" value="NZ_JADLRE010000037.1"/>
</dbReference>
<sequence>MLHVVGDRCFEPLFRAARFRAFHLEVRDNYVLEDEQEALRRFDAGVAYEREEQPESWKAWDALMVESADRGVALERLRVVTVPHSDYTRWLLSATDDNIATGEIVRWLPRHLVEPADLPHDDYWLFDTNTIAFNTFAENGAFVGLSITTDPALVARCLQVRERLWPKGIDHQRYCESEHVPDERSVGRTRGAGCAPA</sequence>
<name>A0ABS0CHH6_9NOCA</name>
<keyword evidence="3" id="KW-1185">Reference proteome</keyword>
<comment type="caution">
    <text evidence="2">The sequence shown here is derived from an EMBL/GenBank/DDBJ whole genome shotgun (WGS) entry which is preliminary data.</text>
</comment>
<protein>
    <recommendedName>
        <fullName evidence="1">DUF6879 domain-containing protein</fullName>
    </recommendedName>
</protein>
<dbReference type="Pfam" id="PF21806">
    <property type="entry name" value="DUF6879"/>
    <property type="match status" value="1"/>
</dbReference>
<dbReference type="EMBL" id="JADLRE010000037">
    <property type="protein sequence ID" value="MBF6229406.1"/>
    <property type="molecule type" value="Genomic_DNA"/>
</dbReference>
<evidence type="ECO:0000313" key="3">
    <source>
        <dbReference type="Proteomes" id="UP000807309"/>
    </source>
</evidence>
<organism evidence="2 3">
    <name type="scientific">Nocardia abscessus</name>
    <dbReference type="NCBI Taxonomy" id="120957"/>
    <lineage>
        <taxon>Bacteria</taxon>
        <taxon>Bacillati</taxon>
        <taxon>Actinomycetota</taxon>
        <taxon>Actinomycetes</taxon>
        <taxon>Mycobacteriales</taxon>
        <taxon>Nocardiaceae</taxon>
        <taxon>Nocardia</taxon>
    </lineage>
</organism>
<reference evidence="2 3" key="1">
    <citation type="submission" date="2020-10" db="EMBL/GenBank/DDBJ databases">
        <title>Identification of Nocardia species via Next-generation sequencing and recognition of intraspecies genetic diversity.</title>
        <authorList>
            <person name="Li P."/>
            <person name="Li P."/>
            <person name="Lu B."/>
        </authorList>
    </citation>
    <scope>NUCLEOTIDE SEQUENCE [LARGE SCALE GENOMIC DNA]</scope>
    <source>
        <strain evidence="2 3">N-11</strain>
    </source>
</reference>
<dbReference type="Proteomes" id="UP000807309">
    <property type="component" value="Unassembled WGS sequence"/>
</dbReference>
<accession>A0ABS0CHH6</accession>
<evidence type="ECO:0000259" key="1">
    <source>
        <dbReference type="Pfam" id="PF21806"/>
    </source>
</evidence>
<proteinExistence type="predicted"/>